<dbReference type="GO" id="GO:0006887">
    <property type="term" value="P:exocytosis"/>
    <property type="evidence" value="ECO:0007669"/>
    <property type="project" value="InterPro"/>
</dbReference>
<dbReference type="InterPro" id="IPR016159">
    <property type="entry name" value="Cullin_repeat-like_dom_sf"/>
</dbReference>
<dbReference type="EMBL" id="OY731406">
    <property type="protein sequence ID" value="CAJ1975343.1"/>
    <property type="molecule type" value="Genomic_DNA"/>
</dbReference>
<keyword evidence="3" id="KW-1185">Reference proteome</keyword>
<protein>
    <submittedName>
        <fullName evidence="2">Uncharacterized protein</fullName>
    </submittedName>
</protein>
<reference evidence="2" key="1">
    <citation type="submission" date="2023-10" db="EMBL/GenBank/DDBJ databases">
        <authorList>
            <person name="Domelevo Entfellner J.-B."/>
        </authorList>
    </citation>
    <scope>NUCLEOTIDE SEQUENCE</scope>
</reference>
<dbReference type="Gramene" id="rna-AYBTSS11_LOCUS27455">
    <property type="protein sequence ID" value="CAJ1975343.1"/>
    <property type="gene ID" value="gene-AYBTSS11_LOCUS27455"/>
</dbReference>
<dbReference type="Gene3D" id="1.20.1280.170">
    <property type="entry name" value="Exocyst complex component Exo70"/>
    <property type="match status" value="1"/>
</dbReference>
<sequence length="248" mass="28072">MTTSQTSPSTTHEDSPQLDVTTAQEVDSAPENEDQGLLVSQPQQDNSDTDKSSIVAKFMGCIETLKKENGNLILTILKHVEEYRRADFVTADHNIQFLQLHQDDNLVLDSLPSGVINDLGKSIRLMVAAGLENACLLVYRTCRREFLNEILSALKELNMEDINEVAKMRHTIKALLVANRIVLPNERRLYERVFHSFVHRQAVSRSSPEEDTVTSSKIEILLHLNYGIKEKSIVPSSRIHWITLLELI</sequence>
<dbReference type="PANTHER" id="PTHR12542:SF180">
    <property type="entry name" value="EXOCYST SUBUNIT EXO70 FAMILY PROTEIN"/>
    <property type="match status" value="1"/>
</dbReference>
<dbReference type="PANTHER" id="PTHR12542">
    <property type="entry name" value="EXOCYST COMPLEX PROTEIN EXO70"/>
    <property type="match status" value="1"/>
</dbReference>
<organism evidence="2 3">
    <name type="scientific">Sphenostylis stenocarpa</name>
    <dbReference type="NCBI Taxonomy" id="92480"/>
    <lineage>
        <taxon>Eukaryota</taxon>
        <taxon>Viridiplantae</taxon>
        <taxon>Streptophyta</taxon>
        <taxon>Embryophyta</taxon>
        <taxon>Tracheophyta</taxon>
        <taxon>Spermatophyta</taxon>
        <taxon>Magnoliopsida</taxon>
        <taxon>eudicotyledons</taxon>
        <taxon>Gunneridae</taxon>
        <taxon>Pentapetalae</taxon>
        <taxon>rosids</taxon>
        <taxon>fabids</taxon>
        <taxon>Fabales</taxon>
        <taxon>Fabaceae</taxon>
        <taxon>Papilionoideae</taxon>
        <taxon>50 kb inversion clade</taxon>
        <taxon>NPAAA clade</taxon>
        <taxon>indigoferoid/millettioid clade</taxon>
        <taxon>Phaseoleae</taxon>
        <taxon>Sphenostylis</taxon>
    </lineage>
</organism>
<feature type="compositionally biased region" description="Polar residues" evidence="1">
    <location>
        <begin position="1"/>
        <end position="10"/>
    </location>
</feature>
<evidence type="ECO:0000256" key="1">
    <source>
        <dbReference type="SAM" id="MobiDB-lite"/>
    </source>
</evidence>
<dbReference type="InterPro" id="IPR004140">
    <property type="entry name" value="Exo70"/>
</dbReference>
<evidence type="ECO:0000313" key="3">
    <source>
        <dbReference type="Proteomes" id="UP001189624"/>
    </source>
</evidence>
<name>A0AA86SYF1_9FABA</name>
<dbReference type="AlphaFoldDB" id="A0AA86SYF1"/>
<dbReference type="GO" id="GO:0000145">
    <property type="term" value="C:exocyst"/>
    <property type="evidence" value="ECO:0007669"/>
    <property type="project" value="InterPro"/>
</dbReference>
<feature type="region of interest" description="Disordered" evidence="1">
    <location>
        <begin position="1"/>
        <end position="50"/>
    </location>
</feature>
<gene>
    <name evidence="2" type="ORF">AYBTSS11_LOCUS27455</name>
</gene>
<accession>A0AA86SYF1</accession>
<evidence type="ECO:0000313" key="2">
    <source>
        <dbReference type="EMBL" id="CAJ1975343.1"/>
    </source>
</evidence>
<dbReference type="SUPFAM" id="SSF74788">
    <property type="entry name" value="Cullin repeat-like"/>
    <property type="match status" value="1"/>
</dbReference>
<proteinExistence type="predicted"/>
<dbReference type="Proteomes" id="UP001189624">
    <property type="component" value="Chromosome 9"/>
</dbReference>